<evidence type="ECO:0000256" key="1">
    <source>
        <dbReference type="ARBA" id="ARBA00004828"/>
    </source>
</evidence>
<evidence type="ECO:0000256" key="2">
    <source>
        <dbReference type="ARBA" id="ARBA00022571"/>
    </source>
</evidence>
<accession>A0A7X1E4A8</accession>
<feature type="binding site" evidence="9">
    <location>
        <begin position="68"/>
        <end position="69"/>
    </location>
    <ligand>
        <name>substrate</name>
    </ligand>
</feature>
<reference evidence="11 12" key="1">
    <citation type="submission" date="2020-07" db="EMBL/GenBank/DDBJ databases">
        <authorList>
            <person name="Feng X."/>
        </authorList>
    </citation>
    <scope>NUCLEOTIDE SEQUENCE [LARGE SCALE GENOMIC DNA]</scope>
    <source>
        <strain evidence="11 12">JCM14086</strain>
    </source>
</reference>
<name>A0A7X1E4A8_9BACT</name>
<dbReference type="InterPro" id="IPR037528">
    <property type="entry name" value="ArgB"/>
</dbReference>
<evidence type="ECO:0000313" key="11">
    <source>
        <dbReference type="EMBL" id="MBC2601849.1"/>
    </source>
</evidence>
<dbReference type="UniPathway" id="UPA00068">
    <property type="reaction ID" value="UER00107"/>
</dbReference>
<organism evidence="11 12">
    <name type="scientific">Puniceicoccus vermicola</name>
    <dbReference type="NCBI Taxonomy" id="388746"/>
    <lineage>
        <taxon>Bacteria</taxon>
        <taxon>Pseudomonadati</taxon>
        <taxon>Verrucomicrobiota</taxon>
        <taxon>Opitutia</taxon>
        <taxon>Puniceicoccales</taxon>
        <taxon>Puniceicoccaceae</taxon>
        <taxon>Puniceicoccus</taxon>
    </lineage>
</organism>
<evidence type="ECO:0000256" key="7">
    <source>
        <dbReference type="ARBA" id="ARBA00022840"/>
    </source>
</evidence>
<keyword evidence="9" id="KW-0963">Cytoplasm</keyword>
<feature type="domain" description="Aspartate/glutamate/uridylate kinase" evidence="10">
    <location>
        <begin position="27"/>
        <end position="269"/>
    </location>
</feature>
<dbReference type="EMBL" id="JACHVA010000076">
    <property type="protein sequence ID" value="MBC2601849.1"/>
    <property type="molecule type" value="Genomic_DNA"/>
</dbReference>
<gene>
    <name evidence="9 11" type="primary">argB</name>
    <name evidence="11" type="ORF">H5P30_08665</name>
</gene>
<evidence type="ECO:0000256" key="5">
    <source>
        <dbReference type="ARBA" id="ARBA00022741"/>
    </source>
</evidence>
<dbReference type="PRINTS" id="PR00474">
    <property type="entry name" value="GLU5KINASE"/>
</dbReference>
<dbReference type="InterPro" id="IPR001057">
    <property type="entry name" value="Glu/AcGlu_kinase"/>
</dbReference>
<proteinExistence type="inferred from homology"/>
<dbReference type="GO" id="GO:0003991">
    <property type="term" value="F:acetylglutamate kinase activity"/>
    <property type="evidence" value="ECO:0007669"/>
    <property type="project" value="UniProtKB-UniRule"/>
</dbReference>
<keyword evidence="2 9" id="KW-0055">Arginine biosynthesis</keyword>
<evidence type="ECO:0000256" key="3">
    <source>
        <dbReference type="ARBA" id="ARBA00022605"/>
    </source>
</evidence>
<evidence type="ECO:0000256" key="9">
    <source>
        <dbReference type="HAMAP-Rule" id="MF_00082"/>
    </source>
</evidence>
<keyword evidence="5 9" id="KW-0547">Nucleotide-binding</keyword>
<dbReference type="PANTHER" id="PTHR23342:SF0">
    <property type="entry name" value="N-ACETYLGLUTAMATE SYNTHASE, MITOCHONDRIAL"/>
    <property type="match status" value="1"/>
</dbReference>
<dbReference type="EC" id="2.7.2.8" evidence="9"/>
<dbReference type="AlphaFoldDB" id="A0A7X1E4A8"/>
<evidence type="ECO:0000313" key="12">
    <source>
        <dbReference type="Proteomes" id="UP000525652"/>
    </source>
</evidence>
<dbReference type="PANTHER" id="PTHR23342">
    <property type="entry name" value="N-ACETYLGLUTAMATE SYNTHASE"/>
    <property type="match status" value="1"/>
</dbReference>
<dbReference type="FunFam" id="3.40.1160.10:FF:000004">
    <property type="entry name" value="Acetylglutamate kinase"/>
    <property type="match status" value="1"/>
</dbReference>
<dbReference type="NCBIfam" id="TIGR00761">
    <property type="entry name" value="argB"/>
    <property type="match status" value="1"/>
</dbReference>
<dbReference type="HAMAP" id="MF_00082">
    <property type="entry name" value="ArgB"/>
    <property type="match status" value="1"/>
</dbReference>
<keyword evidence="3 9" id="KW-0028">Amino-acid biosynthesis</keyword>
<dbReference type="Gene3D" id="3.40.1160.10">
    <property type="entry name" value="Acetylglutamate kinase-like"/>
    <property type="match status" value="1"/>
</dbReference>
<feature type="site" description="Transition state stabilizer" evidence="9">
    <location>
        <position position="250"/>
    </location>
</feature>
<dbReference type="PIRSF" id="PIRSF000728">
    <property type="entry name" value="NAGK"/>
    <property type="match status" value="1"/>
</dbReference>
<dbReference type="InterPro" id="IPR004662">
    <property type="entry name" value="AcgluKinase_fam"/>
</dbReference>
<feature type="site" description="Transition state stabilizer" evidence="9">
    <location>
        <position position="31"/>
    </location>
</feature>
<comment type="similarity">
    <text evidence="9">Belongs to the acetylglutamate kinase family. ArgB subfamily.</text>
</comment>
<dbReference type="GO" id="GO:0005737">
    <property type="term" value="C:cytoplasm"/>
    <property type="evidence" value="ECO:0007669"/>
    <property type="project" value="UniProtKB-SubCell"/>
</dbReference>
<dbReference type="GO" id="GO:0005524">
    <property type="term" value="F:ATP binding"/>
    <property type="evidence" value="ECO:0007669"/>
    <property type="project" value="UniProtKB-UniRule"/>
</dbReference>
<feature type="binding site" evidence="9">
    <location>
        <position position="90"/>
    </location>
    <ligand>
        <name>substrate</name>
    </ligand>
</feature>
<sequence>MSQLDVTSKAKVLIEALPYIQRFKGSVFVVKYGGSFMDDPDPEVRAKVATDLAFLSAVGIHVVVVHGGGKAITRAMDASGLEARFEKGLRVTDAATVEIVRKTLDEEVNLEICEIVQRKLGRPISIPGFKVLRTRRLATDPSGDPIDIGFVGEVERVDPAPIRKAISDGYMPIVSPVGADTEGQAYNTNADVAASRVASALRARRLVYLCDVPGLMKDPSDPSTLISSLPDSQVAGLKSDGIIAKGMIPKVDSAVHALQNGVNRVHFIDGRMPHSLLLEIFTDKGIGTEIVRS</sequence>
<comment type="catalytic activity">
    <reaction evidence="8 9">
        <text>N-acetyl-L-glutamate + ATP = N-acetyl-L-glutamyl 5-phosphate + ADP</text>
        <dbReference type="Rhea" id="RHEA:14629"/>
        <dbReference type="ChEBI" id="CHEBI:30616"/>
        <dbReference type="ChEBI" id="CHEBI:44337"/>
        <dbReference type="ChEBI" id="CHEBI:57936"/>
        <dbReference type="ChEBI" id="CHEBI:456216"/>
        <dbReference type="EC" id="2.7.2.8"/>
    </reaction>
</comment>
<keyword evidence="7 9" id="KW-0067">ATP-binding</keyword>
<comment type="subcellular location">
    <subcellularLocation>
        <location evidence="9">Cytoplasm</location>
    </subcellularLocation>
</comment>
<comment type="caution">
    <text evidence="11">The sequence shown here is derived from an EMBL/GenBank/DDBJ whole genome shotgun (WGS) entry which is preliminary data.</text>
</comment>
<feature type="binding site" evidence="9">
    <location>
        <position position="187"/>
    </location>
    <ligand>
        <name>substrate</name>
    </ligand>
</feature>
<dbReference type="GO" id="GO:0042450">
    <property type="term" value="P:L-arginine biosynthetic process via ornithine"/>
    <property type="evidence" value="ECO:0007669"/>
    <property type="project" value="UniProtKB-UniRule"/>
</dbReference>
<evidence type="ECO:0000256" key="4">
    <source>
        <dbReference type="ARBA" id="ARBA00022679"/>
    </source>
</evidence>
<evidence type="ECO:0000259" key="10">
    <source>
        <dbReference type="Pfam" id="PF00696"/>
    </source>
</evidence>
<protein>
    <recommendedName>
        <fullName evidence="9">Acetylglutamate kinase</fullName>
        <ecNumber evidence="9">2.7.2.8</ecNumber>
    </recommendedName>
    <alternativeName>
        <fullName evidence="9">N-acetyl-L-glutamate 5-phosphotransferase</fullName>
    </alternativeName>
    <alternativeName>
        <fullName evidence="9">NAG kinase</fullName>
        <shortName evidence="9">NAGK</shortName>
    </alternativeName>
</protein>
<comment type="pathway">
    <text evidence="1 9">Amino-acid biosynthesis; L-arginine biosynthesis; N(2)-acetyl-L-ornithine from L-glutamate: step 2/4.</text>
</comment>
<evidence type="ECO:0000256" key="8">
    <source>
        <dbReference type="ARBA" id="ARBA00048141"/>
    </source>
</evidence>
<dbReference type="Proteomes" id="UP000525652">
    <property type="component" value="Unassembled WGS sequence"/>
</dbReference>
<dbReference type="InterPro" id="IPR036393">
    <property type="entry name" value="AceGlu_kinase-like_sf"/>
</dbReference>
<dbReference type="SUPFAM" id="SSF53633">
    <property type="entry name" value="Carbamate kinase-like"/>
    <property type="match status" value="1"/>
</dbReference>
<keyword evidence="12" id="KW-1185">Reference proteome</keyword>
<dbReference type="Pfam" id="PF00696">
    <property type="entry name" value="AA_kinase"/>
    <property type="match status" value="1"/>
</dbReference>
<evidence type="ECO:0000256" key="6">
    <source>
        <dbReference type="ARBA" id="ARBA00022777"/>
    </source>
</evidence>
<keyword evidence="6 9" id="KW-0418">Kinase</keyword>
<keyword evidence="4 9" id="KW-0808">Transferase</keyword>
<comment type="function">
    <text evidence="9">Catalyzes the ATP-dependent phosphorylation of N-acetyl-L-glutamate.</text>
</comment>
<dbReference type="InterPro" id="IPR001048">
    <property type="entry name" value="Asp/Glu/Uridylate_kinase"/>
</dbReference>